<proteinExistence type="predicted"/>
<dbReference type="Proteomes" id="UP000238479">
    <property type="component" value="Chromosome 5"/>
</dbReference>
<sequence length="60" mass="6671">MNIRSGPLLLLLPSPLVHEPIIDVLELDLAVPFQLETDPLNMLNSWGPKSLVKSSLRILI</sequence>
<evidence type="ECO:0000313" key="1">
    <source>
        <dbReference type="EMBL" id="PRQ35399.1"/>
    </source>
</evidence>
<gene>
    <name evidence="1" type="ORF">RchiOBHm_Chr5g0079601</name>
</gene>
<name>A0A2P6QMK2_ROSCH</name>
<protein>
    <submittedName>
        <fullName evidence="1">Uncharacterized protein</fullName>
    </submittedName>
</protein>
<dbReference type="EMBL" id="PDCK01000043">
    <property type="protein sequence ID" value="PRQ35399.1"/>
    <property type="molecule type" value="Genomic_DNA"/>
</dbReference>
<dbReference type="Gramene" id="PRQ35399">
    <property type="protein sequence ID" value="PRQ35399"/>
    <property type="gene ID" value="RchiOBHm_Chr5g0079601"/>
</dbReference>
<dbReference type="AlphaFoldDB" id="A0A2P6QMK2"/>
<evidence type="ECO:0000313" key="2">
    <source>
        <dbReference type="Proteomes" id="UP000238479"/>
    </source>
</evidence>
<accession>A0A2P6QMK2</accession>
<keyword evidence="2" id="KW-1185">Reference proteome</keyword>
<organism evidence="1 2">
    <name type="scientific">Rosa chinensis</name>
    <name type="common">China rose</name>
    <dbReference type="NCBI Taxonomy" id="74649"/>
    <lineage>
        <taxon>Eukaryota</taxon>
        <taxon>Viridiplantae</taxon>
        <taxon>Streptophyta</taxon>
        <taxon>Embryophyta</taxon>
        <taxon>Tracheophyta</taxon>
        <taxon>Spermatophyta</taxon>
        <taxon>Magnoliopsida</taxon>
        <taxon>eudicotyledons</taxon>
        <taxon>Gunneridae</taxon>
        <taxon>Pentapetalae</taxon>
        <taxon>rosids</taxon>
        <taxon>fabids</taxon>
        <taxon>Rosales</taxon>
        <taxon>Rosaceae</taxon>
        <taxon>Rosoideae</taxon>
        <taxon>Rosoideae incertae sedis</taxon>
        <taxon>Rosa</taxon>
    </lineage>
</organism>
<comment type="caution">
    <text evidence="1">The sequence shown here is derived from an EMBL/GenBank/DDBJ whole genome shotgun (WGS) entry which is preliminary data.</text>
</comment>
<reference evidence="1 2" key="1">
    <citation type="journal article" date="2018" name="Nat. Genet.">
        <title>The Rosa genome provides new insights in the design of modern roses.</title>
        <authorList>
            <person name="Bendahmane M."/>
        </authorList>
    </citation>
    <scope>NUCLEOTIDE SEQUENCE [LARGE SCALE GENOMIC DNA]</scope>
    <source>
        <strain evidence="2">cv. Old Blush</strain>
    </source>
</reference>